<dbReference type="PANTHER" id="PTHR43143">
    <property type="entry name" value="METALLOPHOSPHOESTERASE, CALCINEURIN SUPERFAMILY"/>
    <property type="match status" value="1"/>
</dbReference>
<dbReference type="GO" id="GO:0016787">
    <property type="term" value="F:hydrolase activity"/>
    <property type="evidence" value="ECO:0007669"/>
    <property type="project" value="InterPro"/>
</dbReference>
<dbReference type="Gene3D" id="3.60.21.10">
    <property type="match status" value="1"/>
</dbReference>
<dbReference type="Pfam" id="PF17957">
    <property type="entry name" value="Big_7"/>
    <property type="match status" value="2"/>
</dbReference>
<dbReference type="Pfam" id="PF00149">
    <property type="entry name" value="Metallophos"/>
    <property type="match status" value="1"/>
</dbReference>
<dbReference type="Proteomes" id="UP000600139">
    <property type="component" value="Unassembled WGS sequence"/>
</dbReference>
<dbReference type="Pfam" id="PF03160">
    <property type="entry name" value="Calx-beta"/>
    <property type="match status" value="1"/>
</dbReference>
<keyword evidence="4" id="KW-1015">Disulfide bond</keyword>
<dbReference type="SMART" id="SM00237">
    <property type="entry name" value="Calx_beta"/>
    <property type="match status" value="1"/>
</dbReference>
<dbReference type="EMBL" id="JAENIK010000004">
    <property type="protein sequence ID" value="MBK1814568.1"/>
    <property type="molecule type" value="Genomic_DNA"/>
</dbReference>
<proteinExistence type="predicted"/>
<evidence type="ECO:0000313" key="9">
    <source>
        <dbReference type="Proteomes" id="UP000600139"/>
    </source>
</evidence>
<keyword evidence="1 5" id="KW-0732">Signal</keyword>
<feature type="domain" description="LamG-like jellyroll fold" evidence="7">
    <location>
        <begin position="484"/>
        <end position="633"/>
    </location>
</feature>
<evidence type="ECO:0000256" key="5">
    <source>
        <dbReference type="SAM" id="SignalP"/>
    </source>
</evidence>
<dbReference type="InterPro" id="IPR013320">
    <property type="entry name" value="ConA-like_dom_sf"/>
</dbReference>
<dbReference type="InterPro" id="IPR051918">
    <property type="entry name" value="STPP_CPPED1"/>
</dbReference>
<dbReference type="Pfam" id="PF13385">
    <property type="entry name" value="Laminin_G_3"/>
    <property type="match status" value="1"/>
</dbReference>
<dbReference type="InterPro" id="IPR013783">
    <property type="entry name" value="Ig-like_fold"/>
</dbReference>
<keyword evidence="3" id="KW-0106">Calcium</keyword>
<dbReference type="GO" id="GO:0007154">
    <property type="term" value="P:cell communication"/>
    <property type="evidence" value="ECO:0007669"/>
    <property type="project" value="InterPro"/>
</dbReference>
<evidence type="ECO:0000256" key="3">
    <source>
        <dbReference type="ARBA" id="ARBA00022837"/>
    </source>
</evidence>
<dbReference type="InterPro" id="IPR029052">
    <property type="entry name" value="Metallo-depent_PP-like"/>
</dbReference>
<dbReference type="PANTHER" id="PTHR43143:SF5">
    <property type="entry name" value="SECRETED PROTEIN"/>
    <property type="match status" value="1"/>
</dbReference>
<evidence type="ECO:0000259" key="6">
    <source>
        <dbReference type="SMART" id="SM00237"/>
    </source>
</evidence>
<evidence type="ECO:0000256" key="1">
    <source>
        <dbReference type="ARBA" id="ARBA00022729"/>
    </source>
</evidence>
<organism evidence="8 9">
    <name type="scientific">Luteolibacter yonseiensis</name>
    <dbReference type="NCBI Taxonomy" id="1144680"/>
    <lineage>
        <taxon>Bacteria</taxon>
        <taxon>Pseudomonadati</taxon>
        <taxon>Verrucomicrobiota</taxon>
        <taxon>Verrucomicrobiia</taxon>
        <taxon>Verrucomicrobiales</taxon>
        <taxon>Verrucomicrobiaceae</taxon>
        <taxon>Luteolibacter</taxon>
    </lineage>
</organism>
<dbReference type="SMART" id="SM00560">
    <property type="entry name" value="LamGL"/>
    <property type="match status" value="1"/>
</dbReference>
<sequence length="1429" mass="150182">MSFFPIRPAIGLLPFVLLNPASLAGTEFGNLLVRQLNGTNNSLTSASPSVSLALQAGASTGVSITGGNRGDYNLSFGNTSDPAAGVLITSPSQNSRDDSAVGGPAIGAHQATTAVEISGARYYVPVFRAPEGDEANINVSFAFLPYNTWAGGVAVNAENGGPITSLTGSPGLVRGTHFIDSATTEGIYRLNLSPLVTAASQNGVLLVTGAKNEDNHALSQANTDGSFSIFCHDNGSNGASYENDPVAFSYLPKSAVGTNNLVAIGRVNGNATTDVAAGSFTVRKGGTGQWLLSISGHTHLTGTLLISAEGGATNNADNIVSAEWDEDNGRWIVESRDLPGVGLQNMDTAAEDAFSFAFFSRITATGNAPEISLTSPANAATHTAGSPILLAANASDDGAVSAVRFYDGEVLLGTDTSPPYQFTWNAASLGTHTLNARVTDNRGFVTRSAPATINVVPASGSGGLYFDGTDDFVTFGNSPAFRLVDFTLECWFRREPGGVAIHVGGIEAIPLVAKGRTEDIGCNFFLGIDEATGKIAANFKDRETGGYHPLVGKTHLPDGVWHHAAATCDGDEFRLYLNGNLEAAVEVKGSTPRSDSVLHTTLGTSLDSNGTPGGWFSGFMDEVRVWNRARTSAEIRSGLNSGIPTASGLVARYDMNEISGDIQSSVAGAASGILTNGVSRTTGAPFDLDVPPAITATSPSAGQSGVPRNARLQVLTEDPDDTSLTVRYFGRDTASGPLSDFTLVALPDTQFYSENEGGNLGRIFSAQTDWIVSQRKTLGIEGVLHLGDITQYGDKPATAASEWAIASDAMYRLENPLTTLLPHGIPYVLAVGNHDQTPIGNADGTTTGFNTWFGVHPTTGVNHFAGKPYYGGTSVPHSADNNYILFSAGGLDFIVISFEFDNTPDDDDLAWADALLKAHPTRCGIIITHWTVNTGNPAAFSPQGSAIYEALKNNPNLILMHGGHIAGEGRRSDTWQGRTVHSLLADYQSRTNGGDGWLRILKFRPSLNRIEIKTYSPTLNRYETDADSQFNLSVDLMGRGHPFEEIGTVAGPPGETGMDWGGLDPAGRYEWYAETSDGTSVAKTDVRTFTTTGTQYPPTVSLDSPANAAVFTEGQPITLQATASDPDGQIAKVRYFSGTTLLGESTTPPHAFLWENPPVGTHTLFVKAIDNEGLEGSALPTEVRVVAKPKVSILATDAAAGEFGEDQTLAFTFSRDGGTDGSLEVDYHLSGTATAGADFTTMPGSVSIPDGRTSAVVSTTVLTDDLSEGDETLTVTLVAKPSYELGVQNSATAMIGDRPFSAWLHQHDFGGPSDDHDQDGVPNIIEYYTGGRGDVADGGNPIRAIDAGDGVFVAHFKRSKEAVDVTATIEWSTDLENWHLSGAGNGSQTAVITTRVISPDENPETLEAKATITAGPLPASFHLRLAVRP</sequence>
<dbReference type="InterPro" id="IPR004843">
    <property type="entry name" value="Calcineurin-like_PHP"/>
</dbReference>
<feature type="signal peptide" evidence="5">
    <location>
        <begin position="1"/>
        <end position="24"/>
    </location>
</feature>
<keyword evidence="9" id="KW-1185">Reference proteome</keyword>
<evidence type="ECO:0000256" key="4">
    <source>
        <dbReference type="ARBA" id="ARBA00023157"/>
    </source>
</evidence>
<evidence type="ECO:0000313" key="8">
    <source>
        <dbReference type="EMBL" id="MBK1814568.1"/>
    </source>
</evidence>
<feature type="domain" description="Calx-beta" evidence="6">
    <location>
        <begin position="1181"/>
        <end position="1278"/>
    </location>
</feature>
<name>A0A934V8X3_9BACT</name>
<keyword evidence="2" id="KW-0677">Repeat</keyword>
<dbReference type="InterPro" id="IPR003644">
    <property type="entry name" value="Calx_beta"/>
</dbReference>
<feature type="chain" id="PRO_5036721105" evidence="5">
    <location>
        <begin position="25"/>
        <end position="1429"/>
    </location>
</feature>
<dbReference type="InterPro" id="IPR038081">
    <property type="entry name" value="CalX-like_sf"/>
</dbReference>
<dbReference type="Gene3D" id="2.60.120.200">
    <property type="match status" value="1"/>
</dbReference>
<evidence type="ECO:0000256" key="2">
    <source>
        <dbReference type="ARBA" id="ARBA00022737"/>
    </source>
</evidence>
<dbReference type="Gene3D" id="2.60.40.2030">
    <property type="match status" value="1"/>
</dbReference>
<protein>
    <submittedName>
        <fullName evidence="8">Metallophosphoesterase</fullName>
    </submittedName>
</protein>
<evidence type="ECO:0000259" key="7">
    <source>
        <dbReference type="SMART" id="SM00560"/>
    </source>
</evidence>
<reference evidence="8" key="1">
    <citation type="submission" date="2021-01" db="EMBL/GenBank/DDBJ databases">
        <title>Modified the classification status of verrucomicrobia.</title>
        <authorList>
            <person name="Feng X."/>
        </authorList>
    </citation>
    <scope>NUCLEOTIDE SEQUENCE</scope>
    <source>
        <strain evidence="8">JCM 18052</strain>
    </source>
</reference>
<accession>A0A934V8X3</accession>
<dbReference type="SUPFAM" id="SSF49899">
    <property type="entry name" value="Concanavalin A-like lectins/glucanases"/>
    <property type="match status" value="1"/>
</dbReference>
<dbReference type="GO" id="GO:0016020">
    <property type="term" value="C:membrane"/>
    <property type="evidence" value="ECO:0007669"/>
    <property type="project" value="InterPro"/>
</dbReference>
<dbReference type="RefSeq" id="WP_200349526.1">
    <property type="nucleotide sequence ID" value="NZ_BAABHZ010000010.1"/>
</dbReference>
<dbReference type="InterPro" id="IPR006558">
    <property type="entry name" value="LamG-like"/>
</dbReference>
<gene>
    <name evidence="8" type="ORF">JIN84_03015</name>
</gene>
<dbReference type="SUPFAM" id="SSF56300">
    <property type="entry name" value="Metallo-dependent phosphatases"/>
    <property type="match status" value="1"/>
</dbReference>
<dbReference type="SUPFAM" id="SSF141072">
    <property type="entry name" value="CalX-like"/>
    <property type="match status" value="1"/>
</dbReference>
<comment type="caution">
    <text evidence="8">The sequence shown here is derived from an EMBL/GenBank/DDBJ whole genome shotgun (WGS) entry which is preliminary data.</text>
</comment>
<dbReference type="Gene3D" id="2.60.40.10">
    <property type="entry name" value="Immunoglobulins"/>
    <property type="match status" value="2"/>
</dbReference>